<comment type="caution">
    <text evidence="3">The sequence shown here is derived from an EMBL/GenBank/DDBJ whole genome shotgun (WGS) entry which is preliminary data.</text>
</comment>
<evidence type="ECO:0000256" key="2">
    <source>
        <dbReference type="ARBA" id="ARBA00023002"/>
    </source>
</evidence>
<feature type="non-terminal residue" evidence="3">
    <location>
        <position position="115"/>
    </location>
</feature>
<dbReference type="GO" id="GO:0016491">
    <property type="term" value="F:oxidoreductase activity"/>
    <property type="evidence" value="ECO:0007669"/>
    <property type="project" value="UniProtKB-KW"/>
</dbReference>
<dbReference type="Proteomes" id="UP001165082">
    <property type="component" value="Unassembled WGS sequence"/>
</dbReference>
<organism evidence="3 4">
    <name type="scientific">Triparma retinervis</name>
    <dbReference type="NCBI Taxonomy" id="2557542"/>
    <lineage>
        <taxon>Eukaryota</taxon>
        <taxon>Sar</taxon>
        <taxon>Stramenopiles</taxon>
        <taxon>Ochrophyta</taxon>
        <taxon>Bolidophyceae</taxon>
        <taxon>Parmales</taxon>
        <taxon>Triparmaceae</taxon>
        <taxon>Triparma</taxon>
    </lineage>
</organism>
<dbReference type="PRINTS" id="PR00081">
    <property type="entry name" value="GDHRDH"/>
</dbReference>
<evidence type="ECO:0000313" key="3">
    <source>
        <dbReference type="EMBL" id="GMH64734.1"/>
    </source>
</evidence>
<comment type="similarity">
    <text evidence="1">Belongs to the short-chain dehydrogenases/reductases (SDR) family.</text>
</comment>
<dbReference type="InterPro" id="IPR002347">
    <property type="entry name" value="SDR_fam"/>
</dbReference>
<dbReference type="OrthoDB" id="157221at2759"/>
<keyword evidence="4" id="KW-1185">Reference proteome</keyword>
<reference evidence="3" key="1">
    <citation type="submission" date="2022-07" db="EMBL/GenBank/DDBJ databases">
        <title>Genome analysis of Parmales, a sister group of diatoms, reveals the evolutionary specialization of diatoms from phago-mixotrophs to photoautotrophs.</title>
        <authorList>
            <person name="Ban H."/>
            <person name="Sato S."/>
            <person name="Yoshikawa S."/>
            <person name="Kazumasa Y."/>
            <person name="Nakamura Y."/>
            <person name="Ichinomiya M."/>
            <person name="Saitoh K."/>
            <person name="Sato N."/>
            <person name="Blanc-Mathieu R."/>
            <person name="Endo H."/>
            <person name="Kuwata A."/>
            <person name="Ogata H."/>
        </authorList>
    </citation>
    <scope>NUCLEOTIDE SEQUENCE</scope>
</reference>
<evidence type="ECO:0000256" key="1">
    <source>
        <dbReference type="ARBA" id="ARBA00006484"/>
    </source>
</evidence>
<dbReference type="EMBL" id="BRXZ01001185">
    <property type="protein sequence ID" value="GMH64734.1"/>
    <property type="molecule type" value="Genomic_DNA"/>
</dbReference>
<feature type="non-terminal residue" evidence="3">
    <location>
        <position position="1"/>
    </location>
</feature>
<dbReference type="PANTHER" id="PTHR24320:SF283">
    <property type="entry name" value="RETINOL DEHYDROGENASE 11"/>
    <property type="match status" value="1"/>
</dbReference>
<dbReference type="AlphaFoldDB" id="A0A9W7AAB9"/>
<protein>
    <submittedName>
        <fullName evidence="3">Uncharacterized protein</fullName>
    </submittedName>
</protein>
<dbReference type="Gene3D" id="3.40.50.720">
    <property type="entry name" value="NAD(P)-binding Rossmann-like Domain"/>
    <property type="match status" value="1"/>
</dbReference>
<name>A0A9W7AAB9_9STRA</name>
<sequence length="115" mass="12248">PYVPARDQLKGKNILITGGTTGLGRETIRRLGDTGAKIIFTARSKEKGDRVLSTLPPSTSASYVVMDLTSFKSVRSASTSIASLLNEGEEERSISVLLNNAGVMAVPDRRITPDG</sequence>
<proteinExistence type="inferred from homology"/>
<dbReference type="PANTHER" id="PTHR24320">
    <property type="entry name" value="RETINOL DEHYDROGENASE"/>
    <property type="match status" value="1"/>
</dbReference>
<accession>A0A9W7AAB9</accession>
<dbReference type="SUPFAM" id="SSF51735">
    <property type="entry name" value="NAD(P)-binding Rossmann-fold domains"/>
    <property type="match status" value="1"/>
</dbReference>
<dbReference type="Pfam" id="PF00106">
    <property type="entry name" value="adh_short"/>
    <property type="match status" value="1"/>
</dbReference>
<evidence type="ECO:0000313" key="4">
    <source>
        <dbReference type="Proteomes" id="UP001165082"/>
    </source>
</evidence>
<keyword evidence="2" id="KW-0560">Oxidoreductase</keyword>
<gene>
    <name evidence="3" type="ORF">TrRE_jg9541</name>
</gene>
<dbReference type="InterPro" id="IPR036291">
    <property type="entry name" value="NAD(P)-bd_dom_sf"/>
</dbReference>